<evidence type="ECO:0000256" key="1">
    <source>
        <dbReference type="SAM" id="Coils"/>
    </source>
</evidence>
<comment type="caution">
    <text evidence="3">The sequence shown here is derived from an EMBL/GenBank/DDBJ whole genome shotgun (WGS) entry which is preliminary data.</text>
</comment>
<gene>
    <name evidence="3" type="ORF">GCM10010969_30750</name>
</gene>
<protein>
    <recommendedName>
        <fullName evidence="5">Peptidase C39-like domain-containing protein</fullName>
    </recommendedName>
</protein>
<organism evidence="3 4">
    <name type="scientific">Saccharibacillus kuerlensis</name>
    <dbReference type="NCBI Taxonomy" id="459527"/>
    <lineage>
        <taxon>Bacteria</taxon>
        <taxon>Bacillati</taxon>
        <taxon>Bacillota</taxon>
        <taxon>Bacilli</taxon>
        <taxon>Bacillales</taxon>
        <taxon>Paenibacillaceae</taxon>
        <taxon>Saccharibacillus</taxon>
    </lineage>
</organism>
<sequence>MYFFKKATAGLALSLLILSPNVSVIHAESMDNISLQTNEEGFVDPLTSVLSTEEIIQIADMHINGYLQDDWQTKGLSITPSTNQIPLYDLEQNIIAYMVPLLSNKQEIGYISIGALRDSYDAYDIFIDDSVVQSIRNQLSPSLSIASFDKDSSSKLVFVPPMTYMIQTGQHQEEQYLQLEDDFESVKDVTEAVMEQKEQLEQQYQELQTEQNKQRMQRILNETTAEKSFMVAAVTKEDYALTVEASQGRFVPVETSAGIYSYGGNQGWWSATAPTKNTRGCAPVAAANITNYLAKITNPSAYRNLYSGTTTSKTDFLAHMNLMYNYISPGPFGETSVQHFTSMVEKYAKDKNVILTGVTDNSTFTLDNTAAYIKKGLGLNSPVATLNLSKFNDYEYEWHWMTITKYYRDVNDNRWIAVSTWGERRSINYRTHFNEITRFKSLGGGFMYFK</sequence>
<evidence type="ECO:0008006" key="5">
    <source>
        <dbReference type="Google" id="ProtNLM"/>
    </source>
</evidence>
<feature type="chain" id="PRO_5047281619" description="Peptidase C39-like domain-containing protein" evidence="2">
    <location>
        <begin position="28"/>
        <end position="450"/>
    </location>
</feature>
<dbReference type="EMBL" id="BMLN01000009">
    <property type="protein sequence ID" value="GGO04936.1"/>
    <property type="molecule type" value="Genomic_DNA"/>
</dbReference>
<evidence type="ECO:0000256" key="2">
    <source>
        <dbReference type="SAM" id="SignalP"/>
    </source>
</evidence>
<feature type="coiled-coil region" evidence="1">
    <location>
        <begin position="183"/>
        <end position="217"/>
    </location>
</feature>
<feature type="signal peptide" evidence="2">
    <location>
        <begin position="1"/>
        <end position="27"/>
    </location>
</feature>
<keyword evidence="1" id="KW-0175">Coiled coil</keyword>
<name>A0ABQ2L8F7_9BACL</name>
<dbReference type="RefSeq" id="WP_018978104.1">
    <property type="nucleotide sequence ID" value="NZ_BMLN01000009.1"/>
</dbReference>
<keyword evidence="4" id="KW-1185">Reference proteome</keyword>
<evidence type="ECO:0000313" key="3">
    <source>
        <dbReference type="EMBL" id="GGO04936.1"/>
    </source>
</evidence>
<keyword evidence="2" id="KW-0732">Signal</keyword>
<evidence type="ECO:0000313" key="4">
    <source>
        <dbReference type="Proteomes" id="UP000606653"/>
    </source>
</evidence>
<accession>A0ABQ2L8F7</accession>
<proteinExistence type="predicted"/>
<reference evidence="4" key="1">
    <citation type="journal article" date="2019" name="Int. J. Syst. Evol. Microbiol.">
        <title>The Global Catalogue of Microorganisms (GCM) 10K type strain sequencing project: providing services to taxonomists for standard genome sequencing and annotation.</title>
        <authorList>
            <consortium name="The Broad Institute Genomics Platform"/>
            <consortium name="The Broad Institute Genome Sequencing Center for Infectious Disease"/>
            <person name="Wu L."/>
            <person name="Ma J."/>
        </authorList>
    </citation>
    <scope>NUCLEOTIDE SEQUENCE [LARGE SCALE GENOMIC DNA]</scope>
    <source>
        <strain evidence="4">CGMCC 1.6964</strain>
    </source>
</reference>
<dbReference type="Proteomes" id="UP000606653">
    <property type="component" value="Unassembled WGS sequence"/>
</dbReference>